<evidence type="ECO:0008006" key="3">
    <source>
        <dbReference type="Google" id="ProtNLM"/>
    </source>
</evidence>
<gene>
    <name evidence="1" type="ORF">CLV25_101127</name>
</gene>
<evidence type="ECO:0000313" key="1">
    <source>
        <dbReference type="EMBL" id="TCN72909.1"/>
    </source>
</evidence>
<dbReference type="Proteomes" id="UP000294830">
    <property type="component" value="Unassembled WGS sequence"/>
</dbReference>
<reference evidence="1 2" key="1">
    <citation type="submission" date="2019-03" db="EMBL/GenBank/DDBJ databases">
        <title>Genomic Encyclopedia of Archaeal and Bacterial Type Strains, Phase II (KMG-II): from individual species to whole genera.</title>
        <authorList>
            <person name="Goeker M."/>
        </authorList>
    </citation>
    <scope>NUCLEOTIDE SEQUENCE [LARGE SCALE GENOMIC DNA]</scope>
    <source>
        <strain evidence="1 2">RL-C</strain>
    </source>
</reference>
<keyword evidence="2" id="KW-1185">Reference proteome</keyword>
<sequence>MVISKDTIIHLPDSVELVILRKTKKVKRKYRNSSVIQHLNAWIFAGKPDTSQIYIGRQEYLNRFEGKIVRNITIQNVNVFGGTVSYSKPNEELSLIEKTGNRIHRNTREKTLRNSLNIKEGQTLAPYELSEKEVIIRNLPYISDVLITPKEVPNSDSVDLNVAVQDIWSIGLHWEPYATSKGLVEIYDENAFGYGHEAVIRTRYNSQRSPAVGYEAYYTINNIGNEIVRIKTGFSNYFDLKNLILDIQKDYYFKSSYAYGLTLQKYQNIVKFPLHPTGVSVKEINNDIWTGRSIPLYSHHQFDIKKPQIYFTARIASNQFSGNRYVSANENPLFHNRVAYLGSIAIAKQWYTQTKLLLGYGRIEDIPTGYKFELVGGMEKGEFHDRPYFALKTSQGGIVDGIGYISGYAEVGGYIKNESIQQGTLKTGMFYYSNLMRAGLYRFRQFASIDYTHGFNRFKGLGESLYLDDYNGIRGYVGDSVRAQRKFSLHLETIAFSPYALWNFKMAFFAYSDFAWINAYGNTPFKGPIYSGFGIGVRIRNDNLAFKTFTIRLGFYPRVPYGGTIDQFEISGSDRLRLSGFKPSRPDFVQYQNQP</sequence>
<organism evidence="1 2">
    <name type="scientific">Acetobacteroides hydrogenigenes</name>
    <dbReference type="NCBI Taxonomy" id="979970"/>
    <lineage>
        <taxon>Bacteria</taxon>
        <taxon>Pseudomonadati</taxon>
        <taxon>Bacteroidota</taxon>
        <taxon>Bacteroidia</taxon>
        <taxon>Bacteroidales</taxon>
        <taxon>Rikenellaceae</taxon>
        <taxon>Acetobacteroides</taxon>
    </lineage>
</organism>
<dbReference type="Gene3D" id="3.10.20.310">
    <property type="entry name" value="membrane protein fhac"/>
    <property type="match status" value="1"/>
</dbReference>
<proteinExistence type="predicted"/>
<comment type="caution">
    <text evidence="1">The sequence shown here is derived from an EMBL/GenBank/DDBJ whole genome shotgun (WGS) entry which is preliminary data.</text>
</comment>
<name>A0A4R2EUD5_9BACT</name>
<dbReference type="OrthoDB" id="1110633at2"/>
<dbReference type="EMBL" id="SLWB01000001">
    <property type="protein sequence ID" value="TCN72909.1"/>
    <property type="molecule type" value="Genomic_DNA"/>
</dbReference>
<accession>A0A4R2EUD5</accession>
<dbReference type="AlphaFoldDB" id="A0A4R2EUD5"/>
<evidence type="ECO:0000313" key="2">
    <source>
        <dbReference type="Proteomes" id="UP000294830"/>
    </source>
</evidence>
<dbReference type="RefSeq" id="WP_131837697.1">
    <property type="nucleotide sequence ID" value="NZ_SLWB01000001.1"/>
</dbReference>
<protein>
    <recommendedName>
        <fullName evidence="3">Outer membrane protein assembly factor BamA</fullName>
    </recommendedName>
</protein>